<name>A0A1V8T8P6_9PEZI</name>
<keyword evidence="1" id="KW-0732">Signal</keyword>
<evidence type="ECO:0000313" key="3">
    <source>
        <dbReference type="Proteomes" id="UP000192596"/>
    </source>
</evidence>
<dbReference type="EMBL" id="NAJO01000014">
    <property type="protein sequence ID" value="OQO07621.1"/>
    <property type="molecule type" value="Genomic_DNA"/>
</dbReference>
<dbReference type="InParanoid" id="A0A1V8T8P6"/>
<sequence>MVGYKLILSAVAALATSAVHGSPVAPISPSFSIPPVPLSPGAAEKDGHVAPPSVGEAEIWMGQHDMNSMVTYCDSDYRPERMKTRFEVWGYVDTLKLNFLNDLDAAVFKCRHPHEWRAKIEPTSGEYDTFYAKWYQNPLGDDCTSKAIADFVG</sequence>
<gene>
    <name evidence="2" type="ORF">B0A48_07318</name>
</gene>
<keyword evidence="3" id="KW-1185">Reference proteome</keyword>
<dbReference type="AlphaFoldDB" id="A0A1V8T8P6"/>
<comment type="caution">
    <text evidence="2">The sequence shown here is derived from an EMBL/GenBank/DDBJ whole genome shotgun (WGS) entry which is preliminary data.</text>
</comment>
<evidence type="ECO:0000313" key="2">
    <source>
        <dbReference type="EMBL" id="OQO07621.1"/>
    </source>
</evidence>
<accession>A0A1V8T8P6</accession>
<reference evidence="3" key="1">
    <citation type="submission" date="2017-03" db="EMBL/GenBank/DDBJ databases">
        <title>Genomes of endolithic fungi from Antarctica.</title>
        <authorList>
            <person name="Coleine C."/>
            <person name="Masonjones S."/>
            <person name="Stajich J.E."/>
        </authorList>
    </citation>
    <scope>NUCLEOTIDE SEQUENCE [LARGE SCALE GENOMIC DNA]</scope>
    <source>
        <strain evidence="3">CCFEE 5527</strain>
    </source>
</reference>
<dbReference type="Proteomes" id="UP000192596">
    <property type="component" value="Unassembled WGS sequence"/>
</dbReference>
<feature type="chain" id="PRO_5012596425" description="Ecp2 effector protein domain-containing protein" evidence="1">
    <location>
        <begin position="22"/>
        <end position="153"/>
    </location>
</feature>
<proteinExistence type="predicted"/>
<evidence type="ECO:0008006" key="4">
    <source>
        <dbReference type="Google" id="ProtNLM"/>
    </source>
</evidence>
<feature type="signal peptide" evidence="1">
    <location>
        <begin position="1"/>
        <end position="21"/>
    </location>
</feature>
<protein>
    <recommendedName>
        <fullName evidence="4">Ecp2 effector protein domain-containing protein</fullName>
    </recommendedName>
</protein>
<organism evidence="2 3">
    <name type="scientific">Cryoendolithus antarcticus</name>
    <dbReference type="NCBI Taxonomy" id="1507870"/>
    <lineage>
        <taxon>Eukaryota</taxon>
        <taxon>Fungi</taxon>
        <taxon>Dikarya</taxon>
        <taxon>Ascomycota</taxon>
        <taxon>Pezizomycotina</taxon>
        <taxon>Dothideomycetes</taxon>
        <taxon>Dothideomycetidae</taxon>
        <taxon>Cladosporiales</taxon>
        <taxon>Cladosporiaceae</taxon>
        <taxon>Cryoendolithus</taxon>
    </lineage>
</organism>
<evidence type="ECO:0000256" key="1">
    <source>
        <dbReference type="SAM" id="SignalP"/>
    </source>
</evidence>